<evidence type="ECO:0000313" key="2">
    <source>
        <dbReference type="EMBL" id="KAJ1524640.1"/>
    </source>
</evidence>
<feature type="compositionally biased region" description="Acidic residues" evidence="1">
    <location>
        <begin position="174"/>
        <end position="186"/>
    </location>
</feature>
<evidence type="ECO:0000256" key="1">
    <source>
        <dbReference type="SAM" id="MobiDB-lite"/>
    </source>
</evidence>
<dbReference type="EMBL" id="JAPTSV010000009">
    <property type="protein sequence ID" value="KAJ1524640.1"/>
    <property type="molecule type" value="Genomic_DNA"/>
</dbReference>
<feature type="compositionally biased region" description="Polar residues" evidence="1">
    <location>
        <begin position="38"/>
        <end position="55"/>
    </location>
</feature>
<evidence type="ECO:0000313" key="3">
    <source>
        <dbReference type="Proteomes" id="UP001075354"/>
    </source>
</evidence>
<organism evidence="2 3">
    <name type="scientific">Megalurothrips usitatus</name>
    <name type="common">bean blossom thrips</name>
    <dbReference type="NCBI Taxonomy" id="439358"/>
    <lineage>
        <taxon>Eukaryota</taxon>
        <taxon>Metazoa</taxon>
        <taxon>Ecdysozoa</taxon>
        <taxon>Arthropoda</taxon>
        <taxon>Hexapoda</taxon>
        <taxon>Insecta</taxon>
        <taxon>Pterygota</taxon>
        <taxon>Neoptera</taxon>
        <taxon>Paraneoptera</taxon>
        <taxon>Thysanoptera</taxon>
        <taxon>Terebrantia</taxon>
        <taxon>Thripoidea</taxon>
        <taxon>Thripidae</taxon>
        <taxon>Megalurothrips</taxon>
    </lineage>
</organism>
<proteinExistence type="predicted"/>
<sequence>MSCITAHSSIANDSLVTDAGADDSALSFSDVPNASVVSQDLNDYSPSEESGTNENLVPPSPEKLVSAALDEEQDQDTSPPKDAVFRLASVKRFGLRKIHRCLQKNCGGKSKFSQRIVHLVVKCSDVRRIFKKSLELSSFEIEFRQFCNLYNVAVLYDESCDRRAYNVRGQSEQENSDDVQNEDDSDQQAMTQQGLGIDKKCENHALVNDFYEKMLRTVNSKNRPQFVKRLANCISKVICSSEGKHPPSEINPCRYEFSRHPEDHSDYPKDEPFTKAANEVFKSWNGLKKHCSSGATTRKGAEAVESNLTLTVYQKYFDSARRNAAKKNIEGKNFRRTRSLFGPEKWVIRPNGFPAVEEHLDFLACLFVWKA</sequence>
<feature type="region of interest" description="Disordered" evidence="1">
    <location>
        <begin position="167"/>
        <end position="190"/>
    </location>
</feature>
<gene>
    <name evidence="2" type="ORF">ONE63_011123</name>
</gene>
<reference evidence="2" key="1">
    <citation type="submission" date="2022-12" db="EMBL/GenBank/DDBJ databases">
        <title>Chromosome-level genome assembly of the bean flower thrips Megalurothrips usitatus.</title>
        <authorList>
            <person name="Ma L."/>
            <person name="Liu Q."/>
            <person name="Li H."/>
            <person name="Cai W."/>
        </authorList>
    </citation>
    <scope>NUCLEOTIDE SEQUENCE</scope>
    <source>
        <strain evidence="2">Cailab_2022a</strain>
    </source>
</reference>
<feature type="region of interest" description="Disordered" evidence="1">
    <location>
        <begin position="38"/>
        <end position="60"/>
    </location>
</feature>
<protein>
    <submittedName>
        <fullName evidence="2">Uncharacterized protein</fullName>
    </submittedName>
</protein>
<dbReference type="AlphaFoldDB" id="A0AAV7XJ96"/>
<name>A0AAV7XJ96_9NEOP</name>
<keyword evidence="3" id="KW-1185">Reference proteome</keyword>
<dbReference type="Proteomes" id="UP001075354">
    <property type="component" value="Chromosome 9"/>
</dbReference>
<comment type="caution">
    <text evidence="2">The sequence shown here is derived from an EMBL/GenBank/DDBJ whole genome shotgun (WGS) entry which is preliminary data.</text>
</comment>
<accession>A0AAV7XJ96</accession>